<dbReference type="AlphaFoldDB" id="A0A848J7G1"/>
<keyword evidence="2" id="KW-1185">Reference proteome</keyword>
<accession>A0A848J7G1</accession>
<evidence type="ECO:0000313" key="1">
    <source>
        <dbReference type="EMBL" id="NMM49042.1"/>
    </source>
</evidence>
<proteinExistence type="predicted"/>
<protein>
    <submittedName>
        <fullName evidence="1">Uncharacterized protein</fullName>
    </submittedName>
</protein>
<organism evidence="1 2">
    <name type="scientific">Marinigracilibium pacificum</name>
    <dbReference type="NCBI Taxonomy" id="2729599"/>
    <lineage>
        <taxon>Bacteria</taxon>
        <taxon>Pseudomonadati</taxon>
        <taxon>Bacteroidota</taxon>
        <taxon>Cytophagia</taxon>
        <taxon>Cytophagales</taxon>
        <taxon>Flammeovirgaceae</taxon>
        <taxon>Marinigracilibium</taxon>
    </lineage>
</organism>
<comment type="caution">
    <text evidence="1">The sequence shown here is derived from an EMBL/GenBank/DDBJ whole genome shotgun (WGS) entry which is preliminary data.</text>
</comment>
<gene>
    <name evidence="1" type="ORF">HH304_11580</name>
</gene>
<reference evidence="1 2" key="1">
    <citation type="submission" date="2020-04" db="EMBL/GenBank/DDBJ databases">
        <title>Flammeovirgaceae bacterium KN852 isolated from deep sea.</title>
        <authorList>
            <person name="Zhang D.-C."/>
        </authorList>
    </citation>
    <scope>NUCLEOTIDE SEQUENCE [LARGE SCALE GENOMIC DNA]</scope>
    <source>
        <strain evidence="1 2">KN852</strain>
    </source>
</reference>
<dbReference type="Proteomes" id="UP000559010">
    <property type="component" value="Unassembled WGS sequence"/>
</dbReference>
<sequence>MRVVKEFSHNNIKYSVFSWNEKYLLKAERGPMEITLKFAELDLIGEPDWEELVSKDLESRIEEQLKNLGTIYKDALQKLG</sequence>
<name>A0A848J7G1_9BACT</name>
<evidence type="ECO:0000313" key="2">
    <source>
        <dbReference type="Proteomes" id="UP000559010"/>
    </source>
</evidence>
<dbReference type="RefSeq" id="WP_169681580.1">
    <property type="nucleotide sequence ID" value="NZ_JABBNU010000006.1"/>
</dbReference>
<dbReference type="EMBL" id="JABBNU010000006">
    <property type="protein sequence ID" value="NMM49042.1"/>
    <property type="molecule type" value="Genomic_DNA"/>
</dbReference>